<dbReference type="InterPro" id="IPR024810">
    <property type="entry name" value="MAB21L/cGLR"/>
</dbReference>
<accession>A0A9D4GJ29</accession>
<keyword evidence="3" id="KW-1185">Reference proteome</keyword>
<evidence type="ECO:0000313" key="2">
    <source>
        <dbReference type="EMBL" id="KAH3818124.1"/>
    </source>
</evidence>
<comment type="caution">
    <text evidence="2">The sequence shown here is derived from an EMBL/GenBank/DDBJ whole genome shotgun (WGS) entry which is preliminary data.</text>
</comment>
<dbReference type="SMART" id="SM01265">
    <property type="entry name" value="Mab-21"/>
    <property type="match status" value="1"/>
</dbReference>
<dbReference type="PANTHER" id="PTHR10656:SF69">
    <property type="entry name" value="MAB-21-LIKE HHH_H2TH-LIKE DOMAIN-CONTAINING PROTEIN"/>
    <property type="match status" value="1"/>
</dbReference>
<proteinExistence type="predicted"/>
<dbReference type="InterPro" id="IPR046906">
    <property type="entry name" value="Mab-21_HhH/H2TH-like"/>
</dbReference>
<sequence length="774" mass="89512">MKEEHKTNNMTADCLSVIPALPRETGTQNKVRVPSSNLNRGVRRACINLDPSRRSNKRREQQIVINVLIPEHFPELSIRLSELLDDIGAGKCTVMERRVAYLRRECMYTITEQLQGKNLVCFHFGSRSEGTTTPGLNSDIDLLKSHYNENIMTDWRDWKAGICNFLMLHDDITPPQQYLLQVIRHDTPEPSTSLCGDVRFVRKDSGQVLLSSDQYKKGAKCILQHEREITTHGPSVRYTNGPSVSNIPNWDCVTAFHVCQPLAEIQHWIDRCRGRRWPPAQLLEAARVAPSFLVPAGHPDSDYNREEWRLSPNLIERMLMFSFNMTQIKCYIVLKIIKQSLFSKMVGDCITSFHCKTVMFYTIERTHPSMWKEHNLVFLLLLCLQVLRKWLRSGIFPHYIIEGVNLFDGKLTVVQQRRLLLYVDCLINNNLQDLFHIDIDKLGCRLQAFGIRHSGQTGEVLGRLCLHQSISLLLSFERLEWFLSKFRHKTSKVQNTNTTLEQVIDCKLLTCFKYFKNAKLKSDAVECIYHLLALHNSMQASKCLRQRCPVVSEIIRRFQYSLNTDVASSRLKFASVLYCCGHLHAAVIVLDDVERRYHNRVKSVCGKLEGQRDIHVFANMLSDNCDQGFSELPFALCVQFFRQEAYCAPYILLFEMNRGMTEDDVSQRDYVDKQWMDSAEVAALPFLHYLQFLSYGGLGERDKQLHALGILEYYVRDPRNRINMYHIETALNLLGHCYEMEGDYEGALDCNEESLSYYNTNNAANCHLQRVLSY</sequence>
<reference evidence="2" key="1">
    <citation type="journal article" date="2019" name="bioRxiv">
        <title>The Genome of the Zebra Mussel, Dreissena polymorpha: A Resource for Invasive Species Research.</title>
        <authorList>
            <person name="McCartney M.A."/>
            <person name="Auch B."/>
            <person name="Kono T."/>
            <person name="Mallez S."/>
            <person name="Zhang Y."/>
            <person name="Obille A."/>
            <person name="Becker A."/>
            <person name="Abrahante J.E."/>
            <person name="Garbe J."/>
            <person name="Badalamenti J.P."/>
            <person name="Herman A."/>
            <person name="Mangelson H."/>
            <person name="Liachko I."/>
            <person name="Sullivan S."/>
            <person name="Sone E.D."/>
            <person name="Koren S."/>
            <person name="Silverstein K.A.T."/>
            <person name="Beckman K.B."/>
            <person name="Gohl D.M."/>
        </authorList>
    </citation>
    <scope>NUCLEOTIDE SEQUENCE</scope>
    <source>
        <strain evidence="2">Duluth1</strain>
        <tissue evidence="2">Whole animal</tissue>
    </source>
</reference>
<feature type="domain" description="Mab-21-like HhH/H2TH-like" evidence="1">
    <location>
        <begin position="329"/>
        <end position="409"/>
    </location>
</feature>
<dbReference type="Proteomes" id="UP000828390">
    <property type="component" value="Unassembled WGS sequence"/>
</dbReference>
<evidence type="ECO:0000259" key="1">
    <source>
        <dbReference type="Pfam" id="PF20266"/>
    </source>
</evidence>
<evidence type="ECO:0000313" key="3">
    <source>
        <dbReference type="Proteomes" id="UP000828390"/>
    </source>
</evidence>
<gene>
    <name evidence="2" type="ORF">DPMN_119720</name>
</gene>
<reference evidence="2" key="2">
    <citation type="submission" date="2020-11" db="EMBL/GenBank/DDBJ databases">
        <authorList>
            <person name="McCartney M.A."/>
            <person name="Auch B."/>
            <person name="Kono T."/>
            <person name="Mallez S."/>
            <person name="Becker A."/>
            <person name="Gohl D.M."/>
            <person name="Silverstein K.A.T."/>
            <person name="Koren S."/>
            <person name="Bechman K.B."/>
            <person name="Herman A."/>
            <person name="Abrahante J.E."/>
            <person name="Garbe J."/>
        </authorList>
    </citation>
    <scope>NUCLEOTIDE SEQUENCE</scope>
    <source>
        <strain evidence="2">Duluth1</strain>
        <tissue evidence="2">Whole animal</tissue>
    </source>
</reference>
<dbReference type="Pfam" id="PF20266">
    <property type="entry name" value="Mab-21_C"/>
    <property type="match status" value="1"/>
</dbReference>
<dbReference type="PANTHER" id="PTHR10656">
    <property type="entry name" value="CELL FATE DETERMINING PROTEIN MAB21-RELATED"/>
    <property type="match status" value="1"/>
</dbReference>
<dbReference type="EMBL" id="JAIWYP010000005">
    <property type="protein sequence ID" value="KAH3818124.1"/>
    <property type="molecule type" value="Genomic_DNA"/>
</dbReference>
<organism evidence="2 3">
    <name type="scientific">Dreissena polymorpha</name>
    <name type="common">Zebra mussel</name>
    <name type="synonym">Mytilus polymorpha</name>
    <dbReference type="NCBI Taxonomy" id="45954"/>
    <lineage>
        <taxon>Eukaryota</taxon>
        <taxon>Metazoa</taxon>
        <taxon>Spiralia</taxon>
        <taxon>Lophotrochozoa</taxon>
        <taxon>Mollusca</taxon>
        <taxon>Bivalvia</taxon>
        <taxon>Autobranchia</taxon>
        <taxon>Heteroconchia</taxon>
        <taxon>Euheterodonta</taxon>
        <taxon>Imparidentia</taxon>
        <taxon>Neoheterodontei</taxon>
        <taxon>Myida</taxon>
        <taxon>Dreissenoidea</taxon>
        <taxon>Dreissenidae</taxon>
        <taxon>Dreissena</taxon>
    </lineage>
</organism>
<protein>
    <recommendedName>
        <fullName evidence="1">Mab-21-like HhH/H2TH-like domain-containing protein</fullName>
    </recommendedName>
</protein>
<dbReference type="AlphaFoldDB" id="A0A9D4GJ29"/>
<name>A0A9D4GJ29_DREPO</name>
<dbReference type="Gene3D" id="1.10.1410.40">
    <property type="match status" value="1"/>
</dbReference>